<dbReference type="Pfam" id="PF16798">
    <property type="entry name" value="DUF5069"/>
    <property type="match status" value="1"/>
</dbReference>
<evidence type="ECO:0000313" key="3">
    <source>
        <dbReference type="Proteomes" id="UP000676169"/>
    </source>
</evidence>
<dbReference type="EMBL" id="CP073100">
    <property type="protein sequence ID" value="QUE52357.1"/>
    <property type="molecule type" value="Genomic_DNA"/>
</dbReference>
<dbReference type="InterPro" id="IPR031849">
    <property type="entry name" value="DUF5069"/>
</dbReference>
<dbReference type="Proteomes" id="UP000676169">
    <property type="component" value="Chromosome"/>
</dbReference>
<proteinExistence type="predicted"/>
<sequence>MTWNDRFLELFDRCTALYKGGNTDFTTYFDGGDVAFLASIGYKTREFFDFVEDFCDEGEPSASTALLVAAVRRDYFIVMQEHVTSNEVLTRDELPTFGDVLEGMPYLPRILAKARAKLRGELDPDIMFGCGGDRKFLRDHGNIPPADFLRHVWAAHEDDALLAGWVRDFKAGK</sequence>
<evidence type="ECO:0000313" key="2">
    <source>
        <dbReference type="EMBL" id="QUE52357.1"/>
    </source>
</evidence>
<evidence type="ECO:0000259" key="1">
    <source>
        <dbReference type="Pfam" id="PF16798"/>
    </source>
</evidence>
<accession>A0A975J1L5</accession>
<protein>
    <submittedName>
        <fullName evidence="2">DUF5069 domain-containing protein</fullName>
    </submittedName>
</protein>
<dbReference type="AlphaFoldDB" id="A0A975J1L5"/>
<reference evidence="2" key="1">
    <citation type="submission" date="2021-04" db="EMBL/GenBank/DDBJ databases">
        <title>Luteolibacter sp. 32A isolated from the skin of an Anderson's salamander (Ambystoma andersonii).</title>
        <authorList>
            <person name="Spergser J."/>
            <person name="Busse H.-J."/>
        </authorList>
    </citation>
    <scope>NUCLEOTIDE SEQUENCE</scope>
    <source>
        <strain evidence="2">32A</strain>
    </source>
</reference>
<keyword evidence="3" id="KW-1185">Reference proteome</keyword>
<organism evidence="2 3">
    <name type="scientific">Luteolibacter ambystomatis</name>
    <dbReference type="NCBI Taxonomy" id="2824561"/>
    <lineage>
        <taxon>Bacteria</taxon>
        <taxon>Pseudomonadati</taxon>
        <taxon>Verrucomicrobiota</taxon>
        <taxon>Verrucomicrobiia</taxon>
        <taxon>Verrucomicrobiales</taxon>
        <taxon>Verrucomicrobiaceae</taxon>
        <taxon>Luteolibacter</taxon>
    </lineage>
</organism>
<feature type="domain" description="DUF5069" evidence="1">
    <location>
        <begin position="100"/>
        <end position="167"/>
    </location>
</feature>
<dbReference type="KEGG" id="lamb:KBB96_05560"/>
<dbReference type="RefSeq" id="WP_211633267.1">
    <property type="nucleotide sequence ID" value="NZ_CP073100.1"/>
</dbReference>
<name>A0A975J1L5_9BACT</name>
<gene>
    <name evidence="2" type="ORF">KBB96_05560</name>
</gene>